<organism evidence="3 4">
    <name type="scientific">Cotesia glomerata</name>
    <name type="common">Lepidopteran parasitic wasp</name>
    <name type="synonym">Apanteles glomeratus</name>
    <dbReference type="NCBI Taxonomy" id="32391"/>
    <lineage>
        <taxon>Eukaryota</taxon>
        <taxon>Metazoa</taxon>
        <taxon>Ecdysozoa</taxon>
        <taxon>Arthropoda</taxon>
        <taxon>Hexapoda</taxon>
        <taxon>Insecta</taxon>
        <taxon>Pterygota</taxon>
        <taxon>Neoptera</taxon>
        <taxon>Endopterygota</taxon>
        <taxon>Hymenoptera</taxon>
        <taxon>Apocrita</taxon>
        <taxon>Ichneumonoidea</taxon>
        <taxon>Braconidae</taxon>
        <taxon>Microgastrinae</taxon>
        <taxon>Cotesia</taxon>
    </lineage>
</organism>
<feature type="coiled-coil region" evidence="1">
    <location>
        <begin position="16"/>
        <end position="50"/>
    </location>
</feature>
<sequence length="316" mass="36560">MKLIFNPIAVSNHRQMRVKEAVKDAADEKMTEAEDEEEVKEVEIDEKVNENIADTLLINSKEVSRDTVNNTDNEAIICGKTPSRKEEPLQAFTRYEMMSEELDNTQYFDNMVRSASEDCSEKDITVQVENIVTHSCKMQKRSSNFDHTYCKSSDNKNHFSDTNHDSNKSMIKQTENEPYYKEHITTRRILDFPWIEHELHEAFDDNHAGSCQGLFRDLQLLRCTDRALLTQMFWQCKKCFKTASIWSKSQKSVYSMSLNESAVLGTLISGIGYTNLKEQLATTNIHVMTDKTYRKYRDKIENSILGISQKEMDEAA</sequence>
<feature type="domain" description="Mutator-like transposase" evidence="2">
    <location>
        <begin position="188"/>
        <end position="315"/>
    </location>
</feature>
<dbReference type="Proteomes" id="UP000826195">
    <property type="component" value="Unassembled WGS sequence"/>
</dbReference>
<comment type="caution">
    <text evidence="3">The sequence shown here is derived from an EMBL/GenBank/DDBJ whole genome shotgun (WGS) entry which is preliminary data.</text>
</comment>
<gene>
    <name evidence="3" type="ORF">KQX54_015963</name>
</gene>
<keyword evidence="4" id="KW-1185">Reference proteome</keyword>
<dbReference type="InterPro" id="IPR049012">
    <property type="entry name" value="Mutator_transp_dom"/>
</dbReference>
<evidence type="ECO:0000313" key="4">
    <source>
        <dbReference type="Proteomes" id="UP000826195"/>
    </source>
</evidence>
<accession>A0AAV7J769</accession>
<dbReference type="AlphaFoldDB" id="A0AAV7J769"/>
<protein>
    <recommendedName>
        <fullName evidence="2">Mutator-like transposase domain-containing protein</fullName>
    </recommendedName>
</protein>
<reference evidence="3 4" key="1">
    <citation type="journal article" date="2021" name="J. Hered.">
        <title>A chromosome-level genome assembly of the parasitoid wasp, Cotesia glomerata (Hymenoptera: Braconidae).</title>
        <authorList>
            <person name="Pinto B.J."/>
            <person name="Weis J.J."/>
            <person name="Gamble T."/>
            <person name="Ode P.J."/>
            <person name="Paul R."/>
            <person name="Zaspel J.M."/>
        </authorList>
    </citation>
    <scope>NUCLEOTIDE SEQUENCE [LARGE SCALE GENOMIC DNA]</scope>
    <source>
        <strain evidence="3">CgM1</strain>
    </source>
</reference>
<dbReference type="EMBL" id="JAHXZJ010000001">
    <property type="protein sequence ID" value="KAH0567902.1"/>
    <property type="molecule type" value="Genomic_DNA"/>
</dbReference>
<evidence type="ECO:0000259" key="2">
    <source>
        <dbReference type="Pfam" id="PF20700"/>
    </source>
</evidence>
<proteinExistence type="predicted"/>
<evidence type="ECO:0000313" key="3">
    <source>
        <dbReference type="EMBL" id="KAH0567902.1"/>
    </source>
</evidence>
<dbReference type="Pfam" id="PF20700">
    <property type="entry name" value="Mutator"/>
    <property type="match status" value="1"/>
</dbReference>
<keyword evidence="1" id="KW-0175">Coiled coil</keyword>
<name>A0AAV7J769_COTGL</name>
<evidence type="ECO:0000256" key="1">
    <source>
        <dbReference type="SAM" id="Coils"/>
    </source>
</evidence>